<dbReference type="InterPro" id="IPR039653">
    <property type="entry name" value="Prenyltransferase"/>
</dbReference>
<feature type="transmembrane region" description="Helical" evidence="5">
    <location>
        <begin position="137"/>
        <end position="155"/>
    </location>
</feature>
<evidence type="ECO:0000256" key="2">
    <source>
        <dbReference type="ARBA" id="ARBA00022692"/>
    </source>
</evidence>
<sequence length="272" mass="30092">MFLGILFSKSILELDALVNLFIGMVAFTAIAGATYIVNDIRDLEADRNHPQKRHRPIASGQVPVGVAAVFAGILAVLGLIGAYTLGPLFLAILIAYLGQNFLYSAVLKRIVFVDILVVAAGFVLRAVAGVVAIDVFLSPWLIMSTFLLALVLAIGKRRNELEITADPTESRQVLHAYSEGDLDHLLVMTMSTLLMAYSLYTFSRTDYMMMVTIPFAFFGVFRYHHLVHTTQVAGQPEYILTDRPSIVNFVLWSVTTILILYNIPQIIIEVVL</sequence>
<keyword evidence="2 5" id="KW-0812">Transmembrane</keyword>
<dbReference type="Proteomes" id="UP000452321">
    <property type="component" value="Unassembled WGS sequence"/>
</dbReference>
<dbReference type="InterPro" id="IPR044878">
    <property type="entry name" value="UbiA_sf"/>
</dbReference>
<keyword evidence="6" id="KW-0808">Transferase</keyword>
<keyword evidence="4 5" id="KW-0472">Membrane</keyword>
<comment type="caution">
    <text evidence="6">The sequence shown here is derived from an EMBL/GenBank/DDBJ whole genome shotgun (WGS) entry which is preliminary data.</text>
</comment>
<evidence type="ECO:0000313" key="6">
    <source>
        <dbReference type="EMBL" id="MYL66704.1"/>
    </source>
</evidence>
<evidence type="ECO:0000256" key="3">
    <source>
        <dbReference type="ARBA" id="ARBA00022989"/>
    </source>
</evidence>
<evidence type="ECO:0000256" key="4">
    <source>
        <dbReference type="ARBA" id="ARBA00023136"/>
    </source>
</evidence>
<dbReference type="InterPro" id="IPR000537">
    <property type="entry name" value="UbiA_prenyltransferase"/>
</dbReference>
<feature type="transmembrane region" description="Helical" evidence="5">
    <location>
        <begin position="185"/>
        <end position="202"/>
    </location>
</feature>
<dbReference type="PANTHER" id="PTHR11048:SF5">
    <property type="entry name" value="DECAPRENYL-PHOSPHATE PHOSPHORIBOSYLTRANSFERASE"/>
    <property type="match status" value="1"/>
</dbReference>
<proteinExistence type="predicted"/>
<feature type="transmembrane region" description="Helical" evidence="5">
    <location>
        <begin position="58"/>
        <end position="80"/>
    </location>
</feature>
<dbReference type="Pfam" id="PF01040">
    <property type="entry name" value="UbiA"/>
    <property type="match status" value="1"/>
</dbReference>
<dbReference type="CDD" id="cd13963">
    <property type="entry name" value="PT_UbiA_2"/>
    <property type="match status" value="1"/>
</dbReference>
<feature type="transmembrane region" description="Helical" evidence="5">
    <location>
        <begin position="86"/>
        <end position="103"/>
    </location>
</feature>
<keyword evidence="6" id="KW-0328">Glycosyltransferase</keyword>
<gene>
    <name evidence="6" type="ORF">GLW30_03040</name>
</gene>
<feature type="transmembrane region" description="Helical" evidence="5">
    <location>
        <begin position="110"/>
        <end position="131"/>
    </location>
</feature>
<accession>A0A6B1IK05</accession>
<comment type="subcellular location">
    <subcellularLocation>
        <location evidence="1">Cell membrane</location>
        <topology evidence="1">Multi-pass membrane protein</topology>
    </subcellularLocation>
</comment>
<feature type="transmembrane region" description="Helical" evidence="5">
    <location>
        <begin position="208"/>
        <end position="225"/>
    </location>
</feature>
<dbReference type="GO" id="GO:0016757">
    <property type="term" value="F:glycosyltransferase activity"/>
    <property type="evidence" value="ECO:0007669"/>
    <property type="project" value="UniProtKB-KW"/>
</dbReference>
<dbReference type="EMBL" id="WMFC01000003">
    <property type="protein sequence ID" value="MYL66704.1"/>
    <property type="molecule type" value="Genomic_DNA"/>
</dbReference>
<name>A0A6B1IK05_9EURY</name>
<reference evidence="6 7" key="1">
    <citation type="submission" date="2019-11" db="EMBL/GenBank/DDBJ databases">
        <title>Genome sequences of 17 halophilic strains isolated from different environments.</title>
        <authorList>
            <person name="Furrow R.E."/>
        </authorList>
    </citation>
    <scope>NUCLEOTIDE SEQUENCE [LARGE SCALE GENOMIC DNA]</scope>
    <source>
        <strain evidence="6 7">22502_06_Cabo</strain>
    </source>
</reference>
<dbReference type="GO" id="GO:0005886">
    <property type="term" value="C:plasma membrane"/>
    <property type="evidence" value="ECO:0007669"/>
    <property type="project" value="UniProtKB-SubCell"/>
</dbReference>
<protein>
    <submittedName>
        <fullName evidence="6">Decaprenyl-phosphate phosphoribosyltransferase</fullName>
    </submittedName>
</protein>
<feature type="transmembrane region" description="Helical" evidence="5">
    <location>
        <begin position="16"/>
        <end position="37"/>
    </location>
</feature>
<dbReference type="Gene3D" id="1.10.357.140">
    <property type="entry name" value="UbiA prenyltransferase"/>
    <property type="match status" value="1"/>
</dbReference>
<feature type="transmembrane region" description="Helical" evidence="5">
    <location>
        <begin position="246"/>
        <end position="268"/>
    </location>
</feature>
<keyword evidence="3 5" id="KW-1133">Transmembrane helix</keyword>
<dbReference type="AlphaFoldDB" id="A0A6B1IK05"/>
<organism evidence="6 7">
    <name type="scientific">Halorubrum distributum</name>
    <dbReference type="NCBI Taxonomy" id="29283"/>
    <lineage>
        <taxon>Archaea</taxon>
        <taxon>Methanobacteriati</taxon>
        <taxon>Methanobacteriota</taxon>
        <taxon>Stenosarchaea group</taxon>
        <taxon>Halobacteria</taxon>
        <taxon>Halobacteriales</taxon>
        <taxon>Haloferacaceae</taxon>
        <taxon>Halorubrum</taxon>
        <taxon>Halorubrum distributum group</taxon>
    </lineage>
</organism>
<dbReference type="PANTHER" id="PTHR11048">
    <property type="entry name" value="PRENYLTRANSFERASES"/>
    <property type="match status" value="1"/>
</dbReference>
<evidence type="ECO:0000256" key="5">
    <source>
        <dbReference type="SAM" id="Phobius"/>
    </source>
</evidence>
<dbReference type="GO" id="GO:0009247">
    <property type="term" value="P:glycolipid biosynthetic process"/>
    <property type="evidence" value="ECO:0007669"/>
    <property type="project" value="TreeGrafter"/>
</dbReference>
<evidence type="ECO:0000256" key="1">
    <source>
        <dbReference type="ARBA" id="ARBA00004651"/>
    </source>
</evidence>
<dbReference type="GO" id="GO:0016765">
    <property type="term" value="F:transferase activity, transferring alkyl or aryl (other than methyl) groups"/>
    <property type="evidence" value="ECO:0007669"/>
    <property type="project" value="InterPro"/>
</dbReference>
<evidence type="ECO:0000313" key="7">
    <source>
        <dbReference type="Proteomes" id="UP000452321"/>
    </source>
</evidence>